<evidence type="ECO:0000313" key="8">
    <source>
        <dbReference type="EMBL" id="KAJ3689399.1"/>
    </source>
</evidence>
<proteinExistence type="predicted"/>
<feature type="region of interest" description="Disordered" evidence="5">
    <location>
        <begin position="872"/>
        <end position="989"/>
    </location>
</feature>
<feature type="compositionally biased region" description="Low complexity" evidence="5">
    <location>
        <begin position="141"/>
        <end position="160"/>
    </location>
</feature>
<feature type="region of interest" description="Disordered" evidence="5">
    <location>
        <begin position="260"/>
        <end position="401"/>
    </location>
</feature>
<accession>A0AAD5Z9R7</accession>
<dbReference type="Pfam" id="PF21539">
    <property type="entry name" value="Med15_C"/>
    <property type="match status" value="1"/>
</dbReference>
<feature type="region of interest" description="Disordered" evidence="5">
    <location>
        <begin position="472"/>
        <end position="530"/>
    </location>
</feature>
<feature type="compositionally biased region" description="Low complexity" evidence="5">
    <location>
        <begin position="872"/>
        <end position="888"/>
    </location>
</feature>
<evidence type="ECO:0000256" key="1">
    <source>
        <dbReference type="ARBA" id="ARBA00004123"/>
    </source>
</evidence>
<organism evidence="8 9">
    <name type="scientific">Rhynchospora tenuis</name>
    <dbReference type="NCBI Taxonomy" id="198213"/>
    <lineage>
        <taxon>Eukaryota</taxon>
        <taxon>Viridiplantae</taxon>
        <taxon>Streptophyta</taxon>
        <taxon>Embryophyta</taxon>
        <taxon>Tracheophyta</taxon>
        <taxon>Spermatophyta</taxon>
        <taxon>Magnoliopsida</taxon>
        <taxon>Liliopsida</taxon>
        <taxon>Poales</taxon>
        <taxon>Cyperaceae</taxon>
        <taxon>Cyperoideae</taxon>
        <taxon>Rhynchosporeae</taxon>
        <taxon>Rhynchospora</taxon>
    </lineage>
</organism>
<dbReference type="SUPFAM" id="SSF47040">
    <property type="entry name" value="Kix domain of CBP (creb binding protein)"/>
    <property type="match status" value="1"/>
</dbReference>
<feature type="region of interest" description="Disordered" evidence="5">
    <location>
        <begin position="543"/>
        <end position="589"/>
    </location>
</feature>
<feature type="compositionally biased region" description="Polar residues" evidence="5">
    <location>
        <begin position="1017"/>
        <end position="1031"/>
    </location>
</feature>
<feature type="compositionally biased region" description="Polar residues" evidence="5">
    <location>
        <begin position="766"/>
        <end position="785"/>
    </location>
</feature>
<feature type="domain" description="ARC105/Med15 mediator subunit C-terminal" evidence="7">
    <location>
        <begin position="1263"/>
        <end position="1338"/>
    </location>
</feature>
<evidence type="ECO:0008006" key="10">
    <source>
        <dbReference type="Google" id="ProtNLM"/>
    </source>
</evidence>
<dbReference type="Proteomes" id="UP001210211">
    <property type="component" value="Unassembled WGS sequence"/>
</dbReference>
<feature type="compositionally biased region" description="Low complexity" evidence="5">
    <location>
        <begin position="260"/>
        <end position="270"/>
    </location>
</feature>
<feature type="compositionally biased region" description="Low complexity" evidence="5">
    <location>
        <begin position="1"/>
        <end position="11"/>
    </location>
</feature>
<feature type="region of interest" description="Disordered" evidence="5">
    <location>
        <begin position="1008"/>
        <end position="1034"/>
    </location>
</feature>
<dbReference type="GO" id="GO:0031490">
    <property type="term" value="F:chromatin DNA binding"/>
    <property type="evidence" value="ECO:0007669"/>
    <property type="project" value="InterPro"/>
</dbReference>
<reference evidence="8 9" key="1">
    <citation type="journal article" date="2022" name="Cell">
        <title>Repeat-based holocentromeres influence genome architecture and karyotype evolution.</title>
        <authorList>
            <person name="Hofstatter P.G."/>
            <person name="Thangavel G."/>
            <person name="Lux T."/>
            <person name="Neumann P."/>
            <person name="Vondrak T."/>
            <person name="Novak P."/>
            <person name="Zhang M."/>
            <person name="Costa L."/>
            <person name="Castellani M."/>
            <person name="Scott A."/>
            <person name="Toegelov H."/>
            <person name="Fuchs J."/>
            <person name="Mata-Sucre Y."/>
            <person name="Dias Y."/>
            <person name="Vanzela A.L.L."/>
            <person name="Huettel B."/>
            <person name="Almeida C.C.S."/>
            <person name="Simkova H."/>
            <person name="Souza G."/>
            <person name="Pedrosa-Harand A."/>
            <person name="Macas J."/>
            <person name="Mayer K.F.X."/>
            <person name="Houben A."/>
            <person name="Marques A."/>
        </authorList>
    </citation>
    <scope>NUCLEOTIDE SEQUENCE [LARGE SCALE GENOMIC DNA]</scope>
    <source>
        <strain evidence="8">RhyTen1mFocal</strain>
    </source>
</reference>
<feature type="compositionally biased region" description="Polar residues" evidence="5">
    <location>
        <begin position="123"/>
        <end position="140"/>
    </location>
</feature>
<evidence type="ECO:0000256" key="5">
    <source>
        <dbReference type="SAM" id="MobiDB-lite"/>
    </source>
</evidence>
<feature type="compositionally biased region" description="Low complexity" evidence="5">
    <location>
        <begin position="705"/>
        <end position="719"/>
    </location>
</feature>
<keyword evidence="2" id="KW-0805">Transcription regulation</keyword>
<evidence type="ECO:0000313" key="9">
    <source>
        <dbReference type="Proteomes" id="UP001210211"/>
    </source>
</evidence>
<feature type="compositionally biased region" description="Low complexity" evidence="5">
    <location>
        <begin position="328"/>
        <end position="347"/>
    </location>
</feature>
<name>A0AAD5Z9R7_9POAL</name>
<feature type="region of interest" description="Disordered" evidence="5">
    <location>
        <begin position="121"/>
        <end position="225"/>
    </location>
</feature>
<feature type="compositionally biased region" description="Low complexity" evidence="5">
    <location>
        <begin position="175"/>
        <end position="193"/>
    </location>
</feature>
<feature type="compositionally biased region" description="Polar residues" evidence="5">
    <location>
        <begin position="571"/>
        <end position="585"/>
    </location>
</feature>
<feature type="compositionally biased region" description="Low complexity" evidence="5">
    <location>
        <begin position="354"/>
        <end position="401"/>
    </location>
</feature>
<dbReference type="Pfam" id="PF16987">
    <property type="entry name" value="KIX_2"/>
    <property type="match status" value="1"/>
</dbReference>
<keyword evidence="4" id="KW-0539">Nucleus</keyword>
<feature type="compositionally biased region" description="Low complexity" evidence="5">
    <location>
        <begin position="277"/>
        <end position="321"/>
    </location>
</feature>
<evidence type="ECO:0000256" key="3">
    <source>
        <dbReference type="ARBA" id="ARBA00023163"/>
    </source>
</evidence>
<dbReference type="EMBL" id="JAMRDG010000002">
    <property type="protein sequence ID" value="KAJ3689399.1"/>
    <property type="molecule type" value="Genomic_DNA"/>
</dbReference>
<keyword evidence="9" id="KW-1185">Reference proteome</keyword>
<feature type="region of interest" description="Disordered" evidence="5">
    <location>
        <begin position="684"/>
        <end position="724"/>
    </location>
</feature>
<evidence type="ECO:0000256" key="2">
    <source>
        <dbReference type="ARBA" id="ARBA00023015"/>
    </source>
</evidence>
<feature type="compositionally biased region" description="Low complexity" evidence="5">
    <location>
        <begin position="821"/>
        <end position="857"/>
    </location>
</feature>
<feature type="compositionally biased region" description="Polar residues" evidence="5">
    <location>
        <begin position="209"/>
        <end position="224"/>
    </location>
</feature>
<dbReference type="FunFam" id="1.10.246.20:FF:000003">
    <property type="entry name" value="Mediator of RNA polymerase II transcription subunit 15a"/>
    <property type="match status" value="1"/>
</dbReference>
<feature type="region of interest" description="Disordered" evidence="5">
    <location>
        <begin position="766"/>
        <end position="857"/>
    </location>
</feature>
<dbReference type="GO" id="GO:0003713">
    <property type="term" value="F:transcription coactivator activity"/>
    <property type="evidence" value="ECO:0007669"/>
    <property type="project" value="InterPro"/>
</dbReference>
<dbReference type="InterPro" id="IPR044661">
    <property type="entry name" value="MED15a/b/c-like"/>
</dbReference>
<feature type="compositionally biased region" description="Low complexity" evidence="5">
    <location>
        <begin position="935"/>
        <end position="955"/>
    </location>
</feature>
<evidence type="ECO:0000259" key="6">
    <source>
        <dbReference type="Pfam" id="PF16987"/>
    </source>
</evidence>
<dbReference type="GO" id="GO:0005634">
    <property type="term" value="C:nucleus"/>
    <property type="evidence" value="ECO:0007669"/>
    <property type="project" value="UniProtKB-SubCell"/>
</dbReference>
<dbReference type="InterPro" id="IPR036546">
    <property type="entry name" value="MED15_KIX"/>
</dbReference>
<comment type="caution">
    <text evidence="8">The sequence shown here is derived from an EMBL/GenBank/DDBJ whole genome shotgun (WGS) entry which is preliminary data.</text>
</comment>
<feature type="domain" description="Mediator complex subunit 15 KIX" evidence="6">
    <location>
        <begin position="29"/>
        <end position="103"/>
    </location>
</feature>
<sequence length="1372" mass="151389">MDPNWNAAQGGAANGPGSGAGSDPNGNLDWRSQLQPDARQRIVNKIMDTLKRHLPVPVPDGLSELQKIAVRFEEKIYGAATSQPDYLRKISLKMLSMETKTQQPGLNPALPNQNRIDTGVGMTAQQAGPNPSQSIGMAQSLTQPPVSRQQQQQSLLQGSPNMPSSVGGGPNGATMPPMSGPSMSNSNPMSVPGGTSGPGGPTGSIPTDMYSNTQRRQPPQQLTSQNQIMYQQQLAMQRQKLQQQQQQSLLQQTQMQMSSALAGGSGMMSAIPTGGMQQTQMNAVQQQPVGQGGSLQQQSLMRQQQQQPQPTMQNPNIPMQQTNSVTDLQQQRLQMQQNQLQQNQMQQTNNVTDLQQQRLQMQQNQMQQSQMQQNQMQQSQMQQNQMQQSQMQQNQMQQSQMQQNQLQQNQLQQNQLQQNQLQQNQLQQNQLQSNQMHQSQSLNQQMMLNQQQNQLLGSASAGNMNNMQRMQMQRQAGMLQQQQPQQQQHLLSQLQSQQQQMPQQQLQPQQQQPSMMQQREMQMPQQRMQNSPALLQMQNSNAIDPQRQQQQQFISQQQQPLQQQRVLQDVASSPASMDSTAQTGHQGDFQEEMYQRIKYLKDTYFNDLRDMHQKLSMKLSQVDSIPTNARSGDQIERMKNFKTVLERMMAVLQLGKQSIHIGLKDKLSLYEKQIVNILQNNKKVPQQQSQGGGPDQQHFAPPQPGLQSQQPPQQHQPQQMDNHPNQLQQQLSNNAMPQSNNIGITNATQQGMQNVLQDQIQASSTGFGSLQQGSMGSTMQNSMNPPQMVGSGTGIGSSNLSHTGTMTGMTPNMNAAQVLKQQQQQQEQQIQPQQRMMPTQQQMQQRHFHQRLMQQQKQQLLQQQLPLQQQVQQQKQLQPQNQMQQLGQPSDPADLKLRQGAAGMKPGAMYQQHYPGVGPRNSYYHSQVKPGSNLPISSPQNIQSSSPQISHPSPQVDQHGLIPPSQLKSGTPLQAAASPFIPSPSPPVAPSPMIEDTKLGAGLIHNSAAGQAGQPLPANSAQTGQMGQPQAGSLAVGTPGISASPLLAEFTSPEVGQGTNLSTQVPETEKPIEKLARLMRTMPHNQLSAAVKDIASVVSMVDRIAGSAPGNGSRAAIGDDLVAMTKCRLQAKNLVHPDGGAGTSAGTSPPTKKMKRDTSAMPLNGNNNDGFSPDSVSVTENFKASGPDTSEIQSKSTATFSNKGLKSEMHHALLEEIREINIRLIDTELTLNEEDADSTAEGGESILVKCTYTAVALSPGLRAHFTSSQLSPILPLRLLVPAGYPKCSPVILDKLLDEQRDLDDFSTRARSKFNISIRGLTQPMSLKEIAHTWDTCARKVIHEYAAQFGGGSFSSRMIKWRTINPEDPYILV</sequence>
<feature type="compositionally biased region" description="Low complexity" evidence="5">
    <location>
        <begin position="543"/>
        <end position="570"/>
    </location>
</feature>
<comment type="subcellular location">
    <subcellularLocation>
        <location evidence="1">Nucleus</location>
    </subcellularLocation>
</comment>
<dbReference type="Gene3D" id="1.10.246.20">
    <property type="entry name" value="Coactivator CBP, KIX domain"/>
    <property type="match status" value="1"/>
</dbReference>
<dbReference type="InterPro" id="IPR036529">
    <property type="entry name" value="KIX_dom_sf"/>
</dbReference>
<evidence type="ECO:0000259" key="7">
    <source>
        <dbReference type="Pfam" id="PF21539"/>
    </source>
</evidence>
<dbReference type="PANTHER" id="PTHR33137">
    <property type="entry name" value="MEDIATOR OF RNA POLYMERASE II TRANSCRIPTION SUBUNIT 15A-RELATED"/>
    <property type="match status" value="1"/>
</dbReference>
<feature type="region of interest" description="Disordered" evidence="5">
    <location>
        <begin position="1134"/>
        <end position="1157"/>
    </location>
</feature>
<dbReference type="PANTHER" id="PTHR33137:SF4">
    <property type="entry name" value="MEDIATOR OF RNA POLYMERASE II TRANSCRIPTION SUBUNIT 15A-RELATED"/>
    <property type="match status" value="1"/>
</dbReference>
<feature type="compositionally biased region" description="Low complexity" evidence="5">
    <location>
        <begin position="472"/>
        <end position="529"/>
    </location>
</feature>
<protein>
    <recommendedName>
        <fullName evidence="10">Mediator complex subunit 15 KIX domain-containing protein</fullName>
    </recommendedName>
</protein>
<gene>
    <name evidence="8" type="ORF">LUZ61_018563</name>
</gene>
<evidence type="ECO:0000256" key="4">
    <source>
        <dbReference type="ARBA" id="ARBA00023242"/>
    </source>
</evidence>
<feature type="region of interest" description="Disordered" evidence="5">
    <location>
        <begin position="1"/>
        <end position="32"/>
    </location>
</feature>
<keyword evidence="3" id="KW-0804">Transcription</keyword>
<dbReference type="InterPro" id="IPR048386">
    <property type="entry name" value="Med15_C"/>
</dbReference>